<feature type="repeat" description="TPR" evidence="1">
    <location>
        <begin position="122"/>
        <end position="155"/>
    </location>
</feature>
<comment type="caution">
    <text evidence="4">The sequence shown here is derived from an EMBL/GenBank/DDBJ whole genome shotgun (WGS) entry which is preliminary data.</text>
</comment>
<keyword evidence="1" id="KW-0802">TPR repeat</keyword>
<feature type="compositionally biased region" description="Basic and acidic residues" evidence="3">
    <location>
        <begin position="388"/>
        <end position="397"/>
    </location>
</feature>
<dbReference type="InterPro" id="IPR000048">
    <property type="entry name" value="IQ_motif_EF-hand-BS"/>
</dbReference>
<protein>
    <recommendedName>
        <fullName evidence="6">Tetratricopeptide repeat protein</fullName>
    </recommendedName>
</protein>
<feature type="region of interest" description="Disordered" evidence="3">
    <location>
        <begin position="383"/>
        <end position="404"/>
    </location>
</feature>
<dbReference type="SMART" id="SM00028">
    <property type="entry name" value="TPR"/>
    <property type="match status" value="3"/>
</dbReference>
<evidence type="ECO:0000256" key="3">
    <source>
        <dbReference type="SAM" id="MobiDB-lite"/>
    </source>
</evidence>
<gene>
    <name evidence="4" type="ORF">POCTA_138.1.T1210179</name>
</gene>
<evidence type="ECO:0000256" key="1">
    <source>
        <dbReference type="PROSITE-ProRule" id="PRU00339"/>
    </source>
</evidence>
<dbReference type="PROSITE" id="PS50096">
    <property type="entry name" value="IQ"/>
    <property type="match status" value="2"/>
</dbReference>
<dbReference type="SMART" id="SM00015">
    <property type="entry name" value="IQ"/>
    <property type="match status" value="3"/>
</dbReference>
<dbReference type="EMBL" id="CAJJDP010000121">
    <property type="protein sequence ID" value="CAD8200337.1"/>
    <property type="molecule type" value="Genomic_DNA"/>
</dbReference>
<organism evidence="4 5">
    <name type="scientific">Paramecium octaurelia</name>
    <dbReference type="NCBI Taxonomy" id="43137"/>
    <lineage>
        <taxon>Eukaryota</taxon>
        <taxon>Sar</taxon>
        <taxon>Alveolata</taxon>
        <taxon>Ciliophora</taxon>
        <taxon>Intramacronucleata</taxon>
        <taxon>Oligohymenophorea</taxon>
        <taxon>Peniculida</taxon>
        <taxon>Parameciidae</taxon>
        <taxon>Paramecium</taxon>
    </lineage>
</organism>
<keyword evidence="5" id="KW-1185">Reference proteome</keyword>
<dbReference type="Proteomes" id="UP000683925">
    <property type="component" value="Unassembled WGS sequence"/>
</dbReference>
<name>A0A8S1XH21_PAROT</name>
<evidence type="ECO:0008006" key="6">
    <source>
        <dbReference type="Google" id="ProtNLM"/>
    </source>
</evidence>
<keyword evidence="2" id="KW-0175">Coiled coil</keyword>
<reference evidence="4" key="1">
    <citation type="submission" date="2021-01" db="EMBL/GenBank/DDBJ databases">
        <authorList>
            <consortium name="Genoscope - CEA"/>
            <person name="William W."/>
        </authorList>
    </citation>
    <scope>NUCLEOTIDE SEQUENCE</scope>
</reference>
<evidence type="ECO:0000256" key="2">
    <source>
        <dbReference type="SAM" id="Coils"/>
    </source>
</evidence>
<dbReference type="PROSITE" id="PS50005">
    <property type="entry name" value="TPR"/>
    <property type="match status" value="1"/>
</dbReference>
<dbReference type="OrthoDB" id="295665at2759"/>
<feature type="coiled-coil region" evidence="2">
    <location>
        <begin position="168"/>
        <end position="202"/>
    </location>
</feature>
<evidence type="ECO:0000313" key="5">
    <source>
        <dbReference type="Proteomes" id="UP000683925"/>
    </source>
</evidence>
<evidence type="ECO:0000313" key="4">
    <source>
        <dbReference type="EMBL" id="CAD8200337.1"/>
    </source>
</evidence>
<accession>A0A8S1XH21</accession>
<sequence length="2174" mass="258298">MQPIRTNSAYFPAQRKESSPISRKISFQQINNKNSFKSSHLETSEQPLKKNNIIELLGLKEKQLIALKGTQFQQKEVENMFKSLNKYAMKILDQNGLSEICILILQWIIQHRDYQDIPTQICLAYNNLGCVYRRMNQTQLAINAFENALSLIQQYDQLKMKTITHLNITALLSQMNLHEKALKEAKSAIQSAQQEFDSNSNETIRYLAMAHYNYAFELESLDRIKEAVKQYKRSLQFVLEHLGNQDPLFKKIYNGHQQAKQKLIVHMNEQSPILFKKVLSLKKHFDVPTDESFQQTTPQQSPLSQTRKLVQRKRINFIENETVKKDHTSSILRRKTDQERMDTNRDKVQDIKAKLLALNVISSAKPKLKTQIEKIEIDQWSNSEQSDQEIKQQRSTERSPYNRGSFLLKNSAKDLRLSFLNKQSPQRIYFDNSLIEKEKQIIREVEEQIYNTDQITKIQALIRMKKERKNFHNLKKAFKDKGKLLKSDELKLKKLQRFLKKKVLEMRFKEIKAKLIRQSRLKQNYQKQQKAMQKIVTYLLKYKASQQRRLQNYLIKAKQFQTIRQGFCNPIIKEGIQTEESYVFTFSIMNDNSFVRFALVNGMKEKRKENYLYLEMDIESFQKSLGLLFQYCEELESLIIEENKLLRNIRNLMTLSQQFLYLNEVDGKYIVRAKTETNKQFIVQIEKIGAILQELVLIENNKLIIQGINNFDYTDVVPQYEPIRVMKPPLYNKLLTQYEEKAIKYIQSFVRGHLQRLRMSKWVNSKTKQIYETYLIRTNKNQYLQIVKSRNIYSKVNYLYIINHETQGKSNDLEIQQVVFKQMGDICSENIFEIFNMDLVTPYIEYTDEALYWINREREYSQRSARLWQQITKAKMCVIIIQRAVMKYLVRRRCQIRNAIEGRLAKDPSKVVERMMLARRAMIYVGEKACLTTCFLDIEKTDPKSSVTGMSEYQSITITSKHLEHAFSIDIVLPYYQRLFQPMEISEITSVAQKMIEFSQIIKNKKGFDKVDCKSVEQTYNQFISLQNSGQQDDNTYRENTIEARQIISSTLTQKYLQQSTIINVEFPPMAIRHQLEEYKQMNFIKVLQSLFRLHKYRTNLKGKQSKYVEEYDETSIKTYVLNTLPCTEYGTNPNLFYETQIDQNSISELKSENSPQFQKEFVGELMVELNEVKFKLLISYLINEQTFSIQAENQITKNLSQLSIPITQLQEYYQIPYEYFKVNFSKLLLPCFSQIEDTLIFNIDEIQMQCIIDDYLKSQKDKSYKLETDQIIAKNADQAYKALHSDKVAIGTYQKGSTAISFEFQRMPMLLRIILLYQNGSEKRVIEVDSNEFQSKYINDNLQNLSNLRVINFFKGFAQALTKVLIINEIQYTHNFEELRPGISLLLREKFVLKIQGMLLVKRMVEKFKIYKQLKRSKLFLQKFILNHQSNYVEIDYFLIKHNYHLQLTMRELSFITHQGRVIEKGKISLNKRRFREKQFIINLVGLQQDKENLYQSLHKRQDQIDFQRIDFSQLQSYDKMKTIEYYRALITPLIQLIQKNLHINFIKFQFELEIPITFTEKNIQRKRKRKFQNESKYQIVTVCILTAQAAFRRKLFKNWIHLKVLRNRQLQEKNRYFTGKFVMRTFKLIQEDHIQNYYIVNVYKQDGKIEDQIQLTFELIPAQKQNRQNKLKTTCFYDTSQLISFGQQNLYEFFINKIKIEDKIIKFDENRFLTVDENYKFNQSQLINQKDEEVLQDNVRLITKDQQEILIDQDRTNDAIVNIVYTNSKHTINKKQEEDIQDDVTKLQIDLQEVKKLYPSFNFSNPNTMKILSSNLIKGVKVEQNSGNLIIDKSRIQSSFINPINLSRNKQEQNIPEFFKKVRLTQRPHSNNVLAKRTFYYQGQKHLIVICYVRKKINKLLVQDRDCVFDDHHRIFEIKAQILNLKERIQPIFWYLTPDDAQILTHQSTIENIANILIQQIQIANNKFIYLCFDYQDQQLIKLKYEGNVVFFVENSIKPMQAKFKNRILKNHYNIYRGTLEAAKKDGSLILHKVGNLNTLKRLFIMLFIEGKEAIIYFKIYDVSDQMQEFWTEISIKKYMSIYLQDKTKCLEVLLNFIEFKIEINKILFLHPKPDIVEEYLLKQRQLSYHSSSESVKRSIMQNPEGMDSQQNNDNKMLKQLDGFQSVNLIKS</sequence>
<dbReference type="OMA" id="IINHETQ"/>
<dbReference type="InterPro" id="IPR019734">
    <property type="entry name" value="TPR_rpt"/>
</dbReference>
<dbReference type="Pfam" id="PF00612">
    <property type="entry name" value="IQ"/>
    <property type="match status" value="2"/>
</dbReference>
<proteinExistence type="predicted"/>